<reference evidence="1 2" key="1">
    <citation type="submission" date="2018-09" db="EMBL/GenBank/DDBJ databases">
        <title>Complete genome sequence of Euzebya sp. DY32-46 isolated from seawater of Pacific Ocean.</title>
        <authorList>
            <person name="Xu L."/>
            <person name="Wu Y.-H."/>
            <person name="Xu X.-W."/>
        </authorList>
    </citation>
    <scope>NUCLEOTIDE SEQUENCE [LARGE SCALE GENOMIC DNA]</scope>
    <source>
        <strain evidence="1 2">DY32-46</strain>
        <plasmid evidence="2">pedy32-46i</plasmid>
    </source>
</reference>
<proteinExistence type="predicted"/>
<name>A0A346Y653_9ACTN</name>
<dbReference type="AlphaFoldDB" id="A0A346Y653"/>
<evidence type="ECO:0000313" key="1">
    <source>
        <dbReference type="EMBL" id="AXV09950.1"/>
    </source>
</evidence>
<geneLocation type="plasmid" evidence="2">
    <name>pedy32-46i</name>
</geneLocation>
<keyword evidence="1" id="KW-0614">Plasmid</keyword>
<dbReference type="RefSeq" id="WP_114594553.1">
    <property type="nucleotide sequence ID" value="NZ_CP031166.1"/>
</dbReference>
<evidence type="ECO:0000313" key="2">
    <source>
        <dbReference type="Proteomes" id="UP000264006"/>
    </source>
</evidence>
<dbReference type="KEGG" id="euz:DVS28_b0180"/>
<gene>
    <name evidence="1" type="ORF">DVS28_b0180</name>
</gene>
<protein>
    <submittedName>
        <fullName evidence="1">Uncharacterized protein</fullName>
    </submittedName>
</protein>
<keyword evidence="2" id="KW-1185">Reference proteome</keyword>
<dbReference type="Proteomes" id="UP000264006">
    <property type="component" value="Plasmid pEDY32-46I"/>
</dbReference>
<sequence length="86" mass="9353">MTRCCIRCNAEVADALRTDPANGPVPAERAVVFTSSGNYGSAVFDPDEPGKTLEVVVCDDCLADPTTPVQAWTTRTRIIRESDRRP</sequence>
<dbReference type="EMBL" id="CP031166">
    <property type="protein sequence ID" value="AXV09950.1"/>
    <property type="molecule type" value="Genomic_DNA"/>
</dbReference>
<organism evidence="1 2">
    <name type="scientific">Euzebya pacifica</name>
    <dbReference type="NCBI Taxonomy" id="1608957"/>
    <lineage>
        <taxon>Bacteria</taxon>
        <taxon>Bacillati</taxon>
        <taxon>Actinomycetota</taxon>
        <taxon>Nitriliruptoria</taxon>
        <taxon>Euzebyales</taxon>
    </lineage>
</organism>
<accession>A0A346Y653</accession>